<comment type="caution">
    <text evidence="10">The sequence shown here is derived from an EMBL/GenBank/DDBJ whole genome shotgun (WGS) entry which is preliminary data.</text>
</comment>
<evidence type="ECO:0000256" key="2">
    <source>
        <dbReference type="ARBA" id="ARBA00022475"/>
    </source>
</evidence>
<dbReference type="RefSeq" id="WP_262841302.1">
    <property type="nucleotide sequence ID" value="NZ_JANZYP010000004.1"/>
</dbReference>
<dbReference type="InterPro" id="IPR050107">
    <property type="entry name" value="ABC_carbohydrate_import_ATPase"/>
</dbReference>
<evidence type="ECO:0000256" key="3">
    <source>
        <dbReference type="ARBA" id="ARBA00022597"/>
    </source>
</evidence>
<feature type="domain" description="ABC transporter" evidence="9">
    <location>
        <begin position="8"/>
        <end position="245"/>
    </location>
</feature>
<protein>
    <submittedName>
        <fullName evidence="10">Multiple monosaccharide ABC transporter ATP-binding protein</fullName>
    </submittedName>
</protein>
<evidence type="ECO:0000256" key="6">
    <source>
        <dbReference type="ARBA" id="ARBA00022840"/>
    </source>
</evidence>
<evidence type="ECO:0000256" key="8">
    <source>
        <dbReference type="ARBA" id="ARBA00023136"/>
    </source>
</evidence>
<feature type="domain" description="ABC transporter" evidence="9">
    <location>
        <begin position="266"/>
        <end position="510"/>
    </location>
</feature>
<dbReference type="PANTHER" id="PTHR43790:SF1">
    <property type="entry name" value="XYLOSE IMPORT ATP-BINDING PROTEIN XYLG"/>
    <property type="match status" value="1"/>
</dbReference>
<dbReference type="Proteomes" id="UP001595891">
    <property type="component" value="Unassembled WGS sequence"/>
</dbReference>
<keyword evidence="4" id="KW-0677">Repeat</keyword>
<dbReference type="SMART" id="SM00382">
    <property type="entry name" value="AAA"/>
    <property type="match status" value="2"/>
</dbReference>
<dbReference type="InterPro" id="IPR003593">
    <property type="entry name" value="AAA+_ATPase"/>
</dbReference>
<keyword evidence="6 10" id="KW-0067">ATP-binding</keyword>
<sequence length="515" mass="56267">MSDAPVLLEMRSITKEFPGVKALSDVNLMVRAGEIHAIAGENGAGKSTLMKVLSGVYPYGTYSGEILYQGTESRFADIRASEHAGIVIIHQELALVPGMSIAENIFLGNEPGRGGVIDWKIANRRALELMAQVGLEEDPDTLIKDIGVGKQQLVEIAKAFAKDVKLLILDEPTAALNEADSQHLLELLRGFRQRGITSIIISHKLNELAQVADAITILRDGKTIETLGVKADGVDEDRIVRGMVGRELHSRFPDHTPDIGEVFFEVRDWTVRHPISADRLVVKGSSFTVRRGEIVGFAGLMGAGRTELAMSIFGRSYGTYVSGQIFKDGKEIVLRSVSDAIDHGLAYVSEDRKSIGLNLLDDIKTSMVAAKLSKVSTHGVVDPVREHRAAEGYRKSLRVKAPTVDEAVTTLSGGNQQKVVLAKWMFTDPDLLILDEPTRGIDVGAKYEIYGIIQRLAEQGKGVIVISSELPELIGLCDRIYTVFEGTITGNIDRRDADPELLMKQMTSVKKAQRS</sequence>
<keyword evidence="5" id="KW-0547">Nucleotide-binding</keyword>
<dbReference type="InterPro" id="IPR053466">
    <property type="entry name" value="L-arabinose_ABC_transporter"/>
</dbReference>
<reference evidence="11" key="1">
    <citation type="journal article" date="2019" name="Int. J. Syst. Evol. Microbiol.">
        <title>The Global Catalogue of Microorganisms (GCM) 10K type strain sequencing project: providing services to taxonomists for standard genome sequencing and annotation.</title>
        <authorList>
            <consortium name="The Broad Institute Genomics Platform"/>
            <consortium name="The Broad Institute Genome Sequencing Center for Infectious Disease"/>
            <person name="Wu L."/>
            <person name="Ma J."/>
        </authorList>
    </citation>
    <scope>NUCLEOTIDE SEQUENCE [LARGE SCALE GENOMIC DNA]</scope>
    <source>
        <strain evidence="11">CCUG 49560</strain>
    </source>
</reference>
<proteinExistence type="predicted"/>
<dbReference type="PROSITE" id="PS00211">
    <property type="entry name" value="ABC_TRANSPORTER_1"/>
    <property type="match status" value="1"/>
</dbReference>
<name>A0ABV9EBB0_9ACTN</name>
<dbReference type="GO" id="GO:0005524">
    <property type="term" value="F:ATP binding"/>
    <property type="evidence" value="ECO:0007669"/>
    <property type="project" value="UniProtKB-KW"/>
</dbReference>
<keyword evidence="2" id="KW-1003">Cell membrane</keyword>
<dbReference type="NCBIfam" id="NF040905">
    <property type="entry name" value="GguA"/>
    <property type="match status" value="1"/>
</dbReference>
<dbReference type="InterPro" id="IPR027417">
    <property type="entry name" value="P-loop_NTPase"/>
</dbReference>
<evidence type="ECO:0000259" key="9">
    <source>
        <dbReference type="PROSITE" id="PS50893"/>
    </source>
</evidence>
<evidence type="ECO:0000256" key="7">
    <source>
        <dbReference type="ARBA" id="ARBA00022967"/>
    </source>
</evidence>
<dbReference type="CDD" id="cd03216">
    <property type="entry name" value="ABC_Carb_Monos_I"/>
    <property type="match status" value="1"/>
</dbReference>
<evidence type="ECO:0000256" key="1">
    <source>
        <dbReference type="ARBA" id="ARBA00022448"/>
    </source>
</evidence>
<dbReference type="Pfam" id="PF00005">
    <property type="entry name" value="ABC_tran"/>
    <property type="match status" value="2"/>
</dbReference>
<accession>A0ABV9EBB0</accession>
<dbReference type="SUPFAM" id="SSF52540">
    <property type="entry name" value="P-loop containing nucleoside triphosphate hydrolases"/>
    <property type="match status" value="2"/>
</dbReference>
<dbReference type="PROSITE" id="PS50893">
    <property type="entry name" value="ABC_TRANSPORTER_2"/>
    <property type="match status" value="2"/>
</dbReference>
<dbReference type="InterPro" id="IPR017871">
    <property type="entry name" value="ABC_transporter-like_CS"/>
</dbReference>
<evidence type="ECO:0000256" key="4">
    <source>
        <dbReference type="ARBA" id="ARBA00022737"/>
    </source>
</evidence>
<dbReference type="InterPro" id="IPR003439">
    <property type="entry name" value="ABC_transporter-like_ATP-bd"/>
</dbReference>
<dbReference type="CDD" id="cd03215">
    <property type="entry name" value="ABC_Carb_Monos_II"/>
    <property type="match status" value="1"/>
</dbReference>
<keyword evidence="8" id="KW-0472">Membrane</keyword>
<dbReference type="Gene3D" id="3.40.50.300">
    <property type="entry name" value="P-loop containing nucleotide triphosphate hydrolases"/>
    <property type="match status" value="2"/>
</dbReference>
<evidence type="ECO:0000313" key="10">
    <source>
        <dbReference type="EMBL" id="MFC4585710.1"/>
    </source>
</evidence>
<evidence type="ECO:0000313" key="11">
    <source>
        <dbReference type="Proteomes" id="UP001595891"/>
    </source>
</evidence>
<gene>
    <name evidence="10" type="primary">mmsA</name>
    <name evidence="10" type="ORF">ACFO8L_06495</name>
</gene>
<dbReference type="EMBL" id="JBHSFN010000003">
    <property type="protein sequence ID" value="MFC4585710.1"/>
    <property type="molecule type" value="Genomic_DNA"/>
</dbReference>
<evidence type="ECO:0000256" key="5">
    <source>
        <dbReference type="ARBA" id="ARBA00022741"/>
    </source>
</evidence>
<keyword evidence="11" id="KW-1185">Reference proteome</keyword>
<keyword evidence="1" id="KW-0813">Transport</keyword>
<organism evidence="10 11">
    <name type="scientific">Sphaerisporangium corydalis</name>
    <dbReference type="NCBI Taxonomy" id="1441875"/>
    <lineage>
        <taxon>Bacteria</taxon>
        <taxon>Bacillati</taxon>
        <taxon>Actinomycetota</taxon>
        <taxon>Actinomycetes</taxon>
        <taxon>Streptosporangiales</taxon>
        <taxon>Streptosporangiaceae</taxon>
        <taxon>Sphaerisporangium</taxon>
    </lineage>
</organism>
<keyword evidence="3" id="KW-0762">Sugar transport</keyword>
<dbReference type="PANTHER" id="PTHR43790">
    <property type="entry name" value="CARBOHYDRATE TRANSPORT ATP-BINDING PROTEIN MG119-RELATED"/>
    <property type="match status" value="1"/>
</dbReference>
<keyword evidence="7" id="KW-1278">Translocase</keyword>